<name>A0ABM7GCU8_9GAMM</name>
<dbReference type="Gene3D" id="1.25.10.10">
    <property type="entry name" value="Leucine-rich Repeat Variant"/>
    <property type="match status" value="1"/>
</dbReference>
<evidence type="ECO:0000313" key="2">
    <source>
        <dbReference type="Proteomes" id="UP000289555"/>
    </source>
</evidence>
<evidence type="ECO:0008006" key="3">
    <source>
        <dbReference type="Google" id="ProtNLM"/>
    </source>
</evidence>
<sequence>MHGLLRRLFAPRWQHPDPEVRRQALQRLNPEQAEQRQALQSLTQDSDSQIRLAALLALDDCVGLVNAYPHHQQEETWFNAVCQRLSGREGHTDLNQRQTLVEQIEEPRVLSAVAFQGTTLIYVWSH</sequence>
<dbReference type="InterPro" id="IPR011989">
    <property type="entry name" value="ARM-like"/>
</dbReference>
<proteinExistence type="predicted"/>
<reference evidence="2" key="1">
    <citation type="journal article" date="2019" name="Microbiol. Resour. Announc.">
        <title>Complete Genome Sequence of Halomonas olivaria, a Moderately Halophilic Bacterium Isolated from Olive Processing Effluents, Obtained by Nanopore Sequencing.</title>
        <authorList>
            <person name="Nagata S."/>
            <person name="Ii K.M."/>
            <person name="Tsukimi T."/>
            <person name="Miura M.C."/>
            <person name="Galipon J."/>
            <person name="Arakawa K."/>
        </authorList>
    </citation>
    <scope>NUCLEOTIDE SEQUENCE [LARGE SCALE GENOMIC DNA]</scope>
    <source>
        <strain evidence="2">TYRC17</strain>
    </source>
</reference>
<dbReference type="EMBL" id="AP019416">
    <property type="protein sequence ID" value="BBI48187.1"/>
    <property type="molecule type" value="Genomic_DNA"/>
</dbReference>
<organism evidence="1 2">
    <name type="scientific">Vreelandella olivaria</name>
    <dbReference type="NCBI Taxonomy" id="390919"/>
    <lineage>
        <taxon>Bacteria</taxon>
        <taxon>Pseudomonadati</taxon>
        <taxon>Pseudomonadota</taxon>
        <taxon>Gammaproteobacteria</taxon>
        <taxon>Oceanospirillales</taxon>
        <taxon>Halomonadaceae</taxon>
        <taxon>Vreelandella</taxon>
    </lineage>
</organism>
<dbReference type="InterPro" id="IPR016024">
    <property type="entry name" value="ARM-type_fold"/>
</dbReference>
<evidence type="ECO:0000313" key="1">
    <source>
        <dbReference type="EMBL" id="BBI48187.1"/>
    </source>
</evidence>
<dbReference type="Proteomes" id="UP000289555">
    <property type="component" value="Chromosome"/>
</dbReference>
<protein>
    <recommendedName>
        <fullName evidence="3">HEAT repeat domain-containing protein</fullName>
    </recommendedName>
</protein>
<accession>A0ABM7GCU8</accession>
<gene>
    <name evidence="1" type="ORF">HORIV_06080</name>
</gene>
<dbReference type="SUPFAM" id="SSF48371">
    <property type="entry name" value="ARM repeat"/>
    <property type="match status" value="1"/>
</dbReference>
<keyword evidence="2" id="KW-1185">Reference proteome</keyword>